<proteinExistence type="predicted"/>
<evidence type="ECO:0008006" key="3">
    <source>
        <dbReference type="Google" id="ProtNLM"/>
    </source>
</evidence>
<dbReference type="Pfam" id="PF02992">
    <property type="entry name" value="Transposase_21"/>
    <property type="match status" value="1"/>
</dbReference>
<dbReference type="AlphaFoldDB" id="A0AAW1WVM8"/>
<sequence>MFYQAFDELLKAFDLGYEKIHACVRDCCLFRKELVHMEACPHCGSSRWKVYKHTKKVRKGVPAKVLRYFPIFPRFRKMFKSVERAEQLTWYDTHKSRDGMMRHLVDSPAWKSIDNKWPIFAAEPMNLRLGLALDGFNPIGDFSSRYSCWPVILMTYNLSPSLCMSKENLMLTLLIPGPKQPGNDIYVYLQPLIEDLMELWMNGVSVYDAFRESTFNLKAILMWTINDFPAYGNLSGYSTKGKKACPVCGVQTCSQWLKNGKKHAYIGHRR</sequence>
<dbReference type="PANTHER" id="PTHR10775">
    <property type="entry name" value="OS08G0208400 PROTEIN"/>
    <property type="match status" value="1"/>
</dbReference>
<evidence type="ECO:0000313" key="1">
    <source>
        <dbReference type="EMBL" id="KAK9928824.1"/>
    </source>
</evidence>
<reference evidence="1 2" key="1">
    <citation type="journal article" date="2023" name="G3 (Bethesda)">
        <title>A chromosome-length genome assembly and annotation of blackberry (Rubus argutus, cv. 'Hillquist').</title>
        <authorList>
            <person name="Bruna T."/>
            <person name="Aryal R."/>
            <person name="Dudchenko O."/>
            <person name="Sargent D.J."/>
            <person name="Mead D."/>
            <person name="Buti M."/>
            <person name="Cavallini A."/>
            <person name="Hytonen T."/>
            <person name="Andres J."/>
            <person name="Pham M."/>
            <person name="Weisz D."/>
            <person name="Mascagni F."/>
            <person name="Usai G."/>
            <person name="Natali L."/>
            <person name="Bassil N."/>
            <person name="Fernandez G.E."/>
            <person name="Lomsadze A."/>
            <person name="Armour M."/>
            <person name="Olukolu B."/>
            <person name="Poorten T."/>
            <person name="Britton C."/>
            <person name="Davik J."/>
            <person name="Ashrafi H."/>
            <person name="Aiden E.L."/>
            <person name="Borodovsky M."/>
            <person name="Worthington M."/>
        </authorList>
    </citation>
    <scope>NUCLEOTIDE SEQUENCE [LARGE SCALE GENOMIC DNA]</scope>
    <source>
        <strain evidence="1">PI 553951</strain>
    </source>
</reference>
<comment type="caution">
    <text evidence="1">The sequence shown here is derived from an EMBL/GenBank/DDBJ whole genome shotgun (WGS) entry which is preliminary data.</text>
</comment>
<dbReference type="Proteomes" id="UP001457282">
    <property type="component" value="Unassembled WGS sequence"/>
</dbReference>
<keyword evidence="2" id="KW-1185">Reference proteome</keyword>
<name>A0AAW1WVM8_RUBAR</name>
<dbReference type="InterPro" id="IPR004242">
    <property type="entry name" value="Transposase_21"/>
</dbReference>
<evidence type="ECO:0000313" key="2">
    <source>
        <dbReference type="Proteomes" id="UP001457282"/>
    </source>
</evidence>
<dbReference type="PANTHER" id="PTHR10775:SF182">
    <property type="entry name" value="TRANSPOSON, EN_SPM-LIKE, TRANSPOSASE-ASSOCIATED DOMAIN PROTEIN-RELATED"/>
    <property type="match status" value="1"/>
</dbReference>
<accession>A0AAW1WVM8</accession>
<organism evidence="1 2">
    <name type="scientific">Rubus argutus</name>
    <name type="common">Southern blackberry</name>
    <dbReference type="NCBI Taxonomy" id="59490"/>
    <lineage>
        <taxon>Eukaryota</taxon>
        <taxon>Viridiplantae</taxon>
        <taxon>Streptophyta</taxon>
        <taxon>Embryophyta</taxon>
        <taxon>Tracheophyta</taxon>
        <taxon>Spermatophyta</taxon>
        <taxon>Magnoliopsida</taxon>
        <taxon>eudicotyledons</taxon>
        <taxon>Gunneridae</taxon>
        <taxon>Pentapetalae</taxon>
        <taxon>rosids</taxon>
        <taxon>fabids</taxon>
        <taxon>Rosales</taxon>
        <taxon>Rosaceae</taxon>
        <taxon>Rosoideae</taxon>
        <taxon>Rosoideae incertae sedis</taxon>
        <taxon>Rubus</taxon>
    </lineage>
</organism>
<dbReference type="EMBL" id="JBEDUW010000005">
    <property type="protein sequence ID" value="KAK9928824.1"/>
    <property type="molecule type" value="Genomic_DNA"/>
</dbReference>
<protein>
    <recommendedName>
        <fullName evidence="3">Transposase</fullName>
    </recommendedName>
</protein>
<gene>
    <name evidence="1" type="ORF">M0R45_025944</name>
</gene>